<evidence type="ECO:0000313" key="9">
    <source>
        <dbReference type="EMBL" id="ACJ00596.1"/>
    </source>
</evidence>
<comment type="function">
    <text evidence="7">Catalyzes the hydrolytic cleavage of the carbon-nitrogen bond in imidazolone-5-propanoate to yield N-formimidoyl-L-glutamate. It is the third step in the universal histidine degradation pathway.</text>
</comment>
<feature type="binding site" evidence="7">
    <location>
        <position position="83"/>
    </location>
    <ligand>
        <name>Zn(2+)</name>
        <dbReference type="ChEBI" id="CHEBI:29105"/>
    </ligand>
</feature>
<dbReference type="GO" id="GO:0005506">
    <property type="term" value="F:iron ion binding"/>
    <property type="evidence" value="ECO:0007669"/>
    <property type="project" value="UniProtKB-UniRule"/>
</dbReference>
<dbReference type="GO" id="GO:0050480">
    <property type="term" value="F:imidazolonepropionase activity"/>
    <property type="evidence" value="ECO:0007669"/>
    <property type="project" value="UniProtKB-UniRule"/>
</dbReference>
<feature type="binding site" evidence="7">
    <location>
        <position position="188"/>
    </location>
    <ligand>
        <name>4-imidazolone-5-propanoate</name>
        <dbReference type="ChEBI" id="CHEBI:77893"/>
    </ligand>
</feature>
<evidence type="ECO:0000259" key="8">
    <source>
        <dbReference type="Pfam" id="PF01979"/>
    </source>
</evidence>
<keyword evidence="5 7" id="KW-0862">Zinc</keyword>
<keyword evidence="2 7" id="KW-0479">Metal-binding</keyword>
<dbReference type="InterPro" id="IPR006680">
    <property type="entry name" value="Amidohydro-rel"/>
</dbReference>
<dbReference type="GO" id="GO:0019556">
    <property type="term" value="P:L-histidine catabolic process to glutamate and formamide"/>
    <property type="evidence" value="ECO:0007669"/>
    <property type="project" value="UniProtKB-UniRule"/>
</dbReference>
<gene>
    <name evidence="7 9" type="primary">hutI</name>
    <name evidence="9" type="ordered locus">RC1_3234</name>
</gene>
<dbReference type="HAMAP" id="MF_00372">
    <property type="entry name" value="HutI"/>
    <property type="match status" value="1"/>
</dbReference>
<evidence type="ECO:0000256" key="5">
    <source>
        <dbReference type="ARBA" id="ARBA00022833"/>
    </source>
</evidence>
<keyword evidence="6 7" id="KW-0408">Iron</keyword>
<dbReference type="GO" id="GO:0019557">
    <property type="term" value="P:L-histidine catabolic process to glutamate and formate"/>
    <property type="evidence" value="ECO:0007669"/>
    <property type="project" value="UniProtKB-UniPathway"/>
</dbReference>
<feature type="binding site" evidence="7">
    <location>
        <position position="155"/>
    </location>
    <ligand>
        <name>4-imidazolone-5-propanoate</name>
        <dbReference type="ChEBI" id="CHEBI:77893"/>
    </ligand>
</feature>
<evidence type="ECO:0000313" key="10">
    <source>
        <dbReference type="Proteomes" id="UP000001591"/>
    </source>
</evidence>
<dbReference type="EC" id="3.5.2.7" evidence="1 7"/>
<feature type="binding site" evidence="7">
    <location>
        <position position="85"/>
    </location>
    <ligand>
        <name>Zn(2+)</name>
        <dbReference type="ChEBI" id="CHEBI:29105"/>
    </ligand>
</feature>
<dbReference type="OrthoDB" id="9776455at2"/>
<dbReference type="GO" id="GO:0008270">
    <property type="term" value="F:zinc ion binding"/>
    <property type="evidence" value="ECO:0007669"/>
    <property type="project" value="UniProtKB-UniRule"/>
</dbReference>
<dbReference type="Gene3D" id="3.20.20.140">
    <property type="entry name" value="Metal-dependent hydrolases"/>
    <property type="match status" value="1"/>
</dbReference>
<dbReference type="GO" id="GO:0005737">
    <property type="term" value="C:cytoplasm"/>
    <property type="evidence" value="ECO:0007669"/>
    <property type="project" value="UniProtKB-SubCell"/>
</dbReference>
<feature type="binding site" evidence="7">
    <location>
        <position position="328"/>
    </location>
    <ligand>
        <name>Zn(2+)</name>
        <dbReference type="ChEBI" id="CHEBI:29105"/>
    </ligand>
</feature>
<evidence type="ECO:0000256" key="2">
    <source>
        <dbReference type="ARBA" id="ARBA00022723"/>
    </source>
</evidence>
<feature type="binding site" evidence="7">
    <location>
        <position position="92"/>
    </location>
    <ligand>
        <name>4-imidazolone-5-propanoate</name>
        <dbReference type="ChEBI" id="CHEBI:77893"/>
    </ligand>
</feature>
<comment type="cofactor">
    <cofactor evidence="7">
        <name>Zn(2+)</name>
        <dbReference type="ChEBI" id="CHEBI:29105"/>
    </cofactor>
    <cofactor evidence="7">
        <name>Fe(3+)</name>
        <dbReference type="ChEBI" id="CHEBI:29034"/>
    </cofactor>
    <text evidence="7">Binds 1 zinc or iron ion per subunit.</text>
</comment>
<dbReference type="PANTHER" id="PTHR42752:SF1">
    <property type="entry name" value="IMIDAZOLONEPROPIONASE-RELATED"/>
    <property type="match status" value="1"/>
</dbReference>
<evidence type="ECO:0000256" key="7">
    <source>
        <dbReference type="HAMAP-Rule" id="MF_00372"/>
    </source>
</evidence>
<dbReference type="AlphaFoldDB" id="B6IWC2"/>
<evidence type="ECO:0000256" key="4">
    <source>
        <dbReference type="ARBA" id="ARBA00022808"/>
    </source>
</evidence>
<dbReference type="PANTHER" id="PTHR42752">
    <property type="entry name" value="IMIDAZOLONEPROPIONASE"/>
    <property type="match status" value="1"/>
</dbReference>
<dbReference type="InterPro" id="IPR032466">
    <property type="entry name" value="Metal_Hydrolase"/>
</dbReference>
<evidence type="ECO:0000256" key="3">
    <source>
        <dbReference type="ARBA" id="ARBA00022801"/>
    </source>
</evidence>
<name>B6IWC2_RHOCS</name>
<dbReference type="CDD" id="cd01296">
    <property type="entry name" value="Imidazolone-5PH"/>
    <property type="match status" value="1"/>
</dbReference>
<reference evidence="9 10" key="1">
    <citation type="journal article" date="2010" name="BMC Genomics">
        <title>Metabolic flexibility revealed in the genome of the cyst-forming alpha-1 proteobacterium Rhodospirillum centenum.</title>
        <authorList>
            <person name="Lu Y.K."/>
            <person name="Marden J."/>
            <person name="Han M."/>
            <person name="Swingley W.D."/>
            <person name="Mastrian S.D."/>
            <person name="Chowdhury S.R."/>
            <person name="Hao J."/>
            <person name="Helmy T."/>
            <person name="Kim S."/>
            <person name="Kurdoglu A.A."/>
            <person name="Matthies H.J."/>
            <person name="Rollo D."/>
            <person name="Stothard P."/>
            <person name="Blankenship R.E."/>
            <person name="Bauer C.E."/>
            <person name="Touchman J.W."/>
        </authorList>
    </citation>
    <scope>NUCLEOTIDE SEQUENCE [LARGE SCALE GENOMIC DNA]</scope>
    <source>
        <strain evidence="10">ATCC 51521 / SW</strain>
    </source>
</reference>
<keyword evidence="4 7" id="KW-0369">Histidine metabolism</keyword>
<dbReference type="STRING" id="414684.RC1_3234"/>
<feature type="binding site" evidence="7">
    <location>
        <position position="333"/>
    </location>
    <ligand>
        <name>4-imidazolone-5-propanoate</name>
        <dbReference type="ChEBI" id="CHEBI:77893"/>
    </ligand>
</feature>
<feature type="binding site" evidence="7">
    <location>
        <position position="83"/>
    </location>
    <ligand>
        <name>Fe(3+)</name>
        <dbReference type="ChEBI" id="CHEBI:29034"/>
    </ligand>
</feature>
<feature type="binding site" evidence="7">
    <location>
        <position position="256"/>
    </location>
    <ligand>
        <name>4-imidazolone-5-propanoate</name>
        <dbReference type="ChEBI" id="CHEBI:77893"/>
    </ligand>
</feature>
<keyword evidence="3 7" id="KW-0378">Hydrolase</keyword>
<feature type="binding site" evidence="7">
    <location>
        <position position="253"/>
    </location>
    <ligand>
        <name>Zn(2+)</name>
        <dbReference type="ChEBI" id="CHEBI:29105"/>
    </ligand>
</feature>
<dbReference type="Proteomes" id="UP000001591">
    <property type="component" value="Chromosome"/>
</dbReference>
<dbReference type="HOGENOM" id="CLU_041647_0_0_5"/>
<dbReference type="NCBIfam" id="TIGR01224">
    <property type="entry name" value="hutI"/>
    <property type="match status" value="1"/>
</dbReference>
<feature type="binding site" evidence="7">
    <location>
        <position position="332"/>
    </location>
    <ligand>
        <name>N-formimidoyl-L-glutamate</name>
        <dbReference type="ChEBI" id="CHEBI:58928"/>
    </ligand>
</feature>
<proteinExistence type="inferred from homology"/>
<feature type="binding site" evidence="7">
    <location>
        <position position="330"/>
    </location>
    <ligand>
        <name>N-formimidoyl-L-glutamate</name>
        <dbReference type="ChEBI" id="CHEBI:58928"/>
    </ligand>
</feature>
<protein>
    <recommendedName>
        <fullName evidence="1 7">Imidazolonepropionase</fullName>
        <ecNumber evidence="1 7">3.5.2.7</ecNumber>
    </recommendedName>
    <alternativeName>
        <fullName evidence="7">Imidazolone-5-propionate hydrolase</fullName>
    </alternativeName>
</protein>
<dbReference type="InterPro" id="IPR005920">
    <property type="entry name" value="HutI"/>
</dbReference>
<dbReference type="RefSeq" id="WP_012568375.1">
    <property type="nucleotide sequence ID" value="NC_011420.2"/>
</dbReference>
<dbReference type="SUPFAM" id="SSF51338">
    <property type="entry name" value="Composite domain of metallo-dependent hydrolases"/>
    <property type="match status" value="1"/>
</dbReference>
<dbReference type="FunFam" id="3.20.20.140:FF:000007">
    <property type="entry name" value="Imidazolonepropionase"/>
    <property type="match status" value="1"/>
</dbReference>
<feature type="binding site" evidence="7">
    <location>
        <position position="85"/>
    </location>
    <ligand>
        <name>Fe(3+)</name>
        <dbReference type="ChEBI" id="CHEBI:29034"/>
    </ligand>
</feature>
<comment type="subcellular location">
    <subcellularLocation>
        <location evidence="7">Cytoplasm</location>
    </subcellularLocation>
</comment>
<keyword evidence="7" id="KW-0963">Cytoplasm</keyword>
<dbReference type="UniPathway" id="UPA00379">
    <property type="reaction ID" value="UER00551"/>
</dbReference>
<dbReference type="Gene3D" id="2.30.40.10">
    <property type="entry name" value="Urease, subunit C, domain 1"/>
    <property type="match status" value="1"/>
</dbReference>
<accession>B6IWC2</accession>
<feature type="binding site" evidence="7">
    <location>
        <position position="253"/>
    </location>
    <ligand>
        <name>Fe(3+)</name>
        <dbReference type="ChEBI" id="CHEBI:29034"/>
    </ligand>
</feature>
<comment type="similarity">
    <text evidence="7">Belongs to the metallo-dependent hydrolases superfamily. HutI family.</text>
</comment>
<feature type="binding site" evidence="7">
    <location>
        <position position="328"/>
    </location>
    <ligand>
        <name>Fe(3+)</name>
        <dbReference type="ChEBI" id="CHEBI:29034"/>
    </ligand>
</feature>
<dbReference type="SUPFAM" id="SSF51556">
    <property type="entry name" value="Metallo-dependent hydrolases"/>
    <property type="match status" value="1"/>
</dbReference>
<evidence type="ECO:0000256" key="6">
    <source>
        <dbReference type="ARBA" id="ARBA00023004"/>
    </source>
</evidence>
<dbReference type="Pfam" id="PF01979">
    <property type="entry name" value="Amidohydro_1"/>
    <property type="match status" value="1"/>
</dbReference>
<feature type="domain" description="Amidohydrolase-related" evidence="8">
    <location>
        <begin position="74"/>
        <end position="399"/>
    </location>
</feature>
<dbReference type="eggNOG" id="COG1228">
    <property type="taxonomic scope" value="Bacteria"/>
</dbReference>
<feature type="binding site" evidence="7">
    <location>
        <position position="155"/>
    </location>
    <ligand>
        <name>N-formimidoyl-L-glutamate</name>
        <dbReference type="ChEBI" id="CHEBI:58928"/>
    </ligand>
</feature>
<dbReference type="KEGG" id="rce:RC1_3234"/>
<organism evidence="9 10">
    <name type="scientific">Rhodospirillum centenum (strain ATCC 51521 / SW)</name>
    <dbReference type="NCBI Taxonomy" id="414684"/>
    <lineage>
        <taxon>Bacteria</taxon>
        <taxon>Pseudomonadati</taxon>
        <taxon>Pseudomonadota</taxon>
        <taxon>Alphaproteobacteria</taxon>
        <taxon>Rhodospirillales</taxon>
        <taxon>Rhodospirillaceae</taxon>
        <taxon>Rhodospirillum</taxon>
    </lineage>
</organism>
<sequence>MTDAPPWDTLWTGAALATLAPGAPGTAAGDAYGTIPDGAIAARGGRIAWVGPRAALPSAPQALAARVVDLGGRWVTPGLIDCHTHLVFGGDRVEEWERRLNGESYEAIAREGGGIARTVRLTREATEEDLFRSAARRLRPLLAEGVTTVEVKSGYGLEPEAELKMLRVARRLERELPVRVRTTLLAAHALPPERRDDRAGYIDRIVTEMIPAAAAQGLADAVDAFCETIAFTPAEVDRVFAAARRHGLPVKLHADQLSDLGGAALAARCGALSADHLEHAGEAGLDAMAAAGTVAVLLPGAFYLLRETRLPPVAGFRARGIPMAVATDLNPGTSPVQSLRLALNMACTLFRLTPAEALAGATREAARALGLAAEAGTLEPGKRCDLAVWEIDRPAELAYWLGGGACAGRVLAGVPVDGPAPA</sequence>
<comment type="pathway">
    <text evidence="7">Amino-acid degradation; L-histidine degradation into L-glutamate; N-formimidoyl-L-glutamate from L-histidine: step 3/3.</text>
</comment>
<evidence type="ECO:0000256" key="1">
    <source>
        <dbReference type="ARBA" id="ARBA00012864"/>
    </source>
</evidence>
<dbReference type="InterPro" id="IPR011059">
    <property type="entry name" value="Metal-dep_hydrolase_composite"/>
</dbReference>
<comment type="catalytic activity">
    <reaction evidence="7">
        <text>4-imidazolone-5-propanoate + H2O = N-formimidoyl-L-glutamate</text>
        <dbReference type="Rhea" id="RHEA:23660"/>
        <dbReference type="ChEBI" id="CHEBI:15377"/>
        <dbReference type="ChEBI" id="CHEBI:58928"/>
        <dbReference type="ChEBI" id="CHEBI:77893"/>
        <dbReference type="EC" id="3.5.2.7"/>
    </reaction>
</comment>
<keyword evidence="10" id="KW-1185">Reference proteome</keyword>
<dbReference type="EMBL" id="CP000613">
    <property type="protein sequence ID" value="ACJ00596.1"/>
    <property type="molecule type" value="Genomic_DNA"/>
</dbReference>